<dbReference type="InterPro" id="IPR032710">
    <property type="entry name" value="NTF2-like_dom_sf"/>
</dbReference>
<dbReference type="EMBL" id="PGFA01000001">
    <property type="protein sequence ID" value="PJJ60039.1"/>
    <property type="molecule type" value="Genomic_DNA"/>
</dbReference>
<feature type="domain" description="DUF4440" evidence="2">
    <location>
        <begin position="58"/>
        <end position="171"/>
    </location>
</feature>
<evidence type="ECO:0000259" key="2">
    <source>
        <dbReference type="Pfam" id="PF14534"/>
    </source>
</evidence>
<dbReference type="Proteomes" id="UP000228535">
    <property type="component" value="Unassembled WGS sequence"/>
</dbReference>
<dbReference type="InterPro" id="IPR027843">
    <property type="entry name" value="DUF4440"/>
</dbReference>
<organism evidence="3 4">
    <name type="scientific">Hymenobacter chitinivorans DSM 11115</name>
    <dbReference type="NCBI Taxonomy" id="1121954"/>
    <lineage>
        <taxon>Bacteria</taxon>
        <taxon>Pseudomonadati</taxon>
        <taxon>Bacteroidota</taxon>
        <taxon>Cytophagia</taxon>
        <taxon>Cytophagales</taxon>
        <taxon>Hymenobacteraceae</taxon>
        <taxon>Hymenobacter</taxon>
    </lineage>
</organism>
<sequence>MLLRPRLLRTAARHFPTSLVLFGLLLGAGACSTAHLPATAAQVPAAYKPVDAALYATIARQDSLLFVAFNRHDLTQLQTYFADDLEFFHDRGGLANYAQTMQGFRTMFEQARTNGLNRQLVPGTLEVYPISGYGAVETYQHRFCHVENGKDDCGTFKNMMVWRLRDGQWKITRVVSYGH</sequence>
<dbReference type="SUPFAM" id="SSF54427">
    <property type="entry name" value="NTF2-like"/>
    <property type="match status" value="1"/>
</dbReference>
<name>A0A2M9BPZ6_9BACT</name>
<evidence type="ECO:0000313" key="4">
    <source>
        <dbReference type="Proteomes" id="UP000228535"/>
    </source>
</evidence>
<dbReference type="OrthoDB" id="1357763at2"/>
<feature type="chain" id="PRO_5014980601" evidence="1">
    <location>
        <begin position="41"/>
        <end position="179"/>
    </location>
</feature>
<feature type="signal peptide" evidence="1">
    <location>
        <begin position="1"/>
        <end position="40"/>
    </location>
</feature>
<comment type="caution">
    <text evidence="3">The sequence shown here is derived from an EMBL/GenBank/DDBJ whole genome shotgun (WGS) entry which is preliminary data.</text>
</comment>
<protein>
    <submittedName>
        <fullName evidence="3">Uncharacterized protein DUF4440</fullName>
    </submittedName>
</protein>
<dbReference type="Gene3D" id="3.10.450.50">
    <property type="match status" value="1"/>
</dbReference>
<gene>
    <name evidence="3" type="ORF">CLV45_1464</name>
</gene>
<dbReference type="RefSeq" id="WP_100335706.1">
    <property type="nucleotide sequence ID" value="NZ_PGFA01000001.1"/>
</dbReference>
<keyword evidence="1" id="KW-0732">Signal</keyword>
<accession>A0A2M9BPZ6</accession>
<keyword evidence="4" id="KW-1185">Reference proteome</keyword>
<dbReference type="AlphaFoldDB" id="A0A2M9BPZ6"/>
<evidence type="ECO:0000256" key="1">
    <source>
        <dbReference type="SAM" id="SignalP"/>
    </source>
</evidence>
<dbReference type="PROSITE" id="PS51257">
    <property type="entry name" value="PROKAR_LIPOPROTEIN"/>
    <property type="match status" value="1"/>
</dbReference>
<evidence type="ECO:0000313" key="3">
    <source>
        <dbReference type="EMBL" id="PJJ60039.1"/>
    </source>
</evidence>
<reference evidence="3 4" key="1">
    <citation type="submission" date="2017-11" db="EMBL/GenBank/DDBJ databases">
        <title>Genomic Encyclopedia of Archaeal and Bacterial Type Strains, Phase II (KMG-II): From Individual Species to Whole Genera.</title>
        <authorList>
            <person name="Goeker M."/>
        </authorList>
    </citation>
    <scope>NUCLEOTIDE SEQUENCE [LARGE SCALE GENOMIC DNA]</scope>
    <source>
        <strain evidence="3 4">DSM 11115</strain>
    </source>
</reference>
<dbReference type="Pfam" id="PF14534">
    <property type="entry name" value="DUF4440"/>
    <property type="match status" value="1"/>
</dbReference>
<proteinExistence type="predicted"/>